<protein>
    <submittedName>
        <fullName evidence="1">Uncharacterized protein</fullName>
    </submittedName>
</protein>
<dbReference type="EMBL" id="RCZD01000008">
    <property type="protein sequence ID" value="TPG60000.1"/>
    <property type="molecule type" value="Genomic_DNA"/>
</dbReference>
<accession>A0A502GFE1</accession>
<sequence>MMRDSVELFNLKQRFEVMRTQIVTLSEKHKSEIEEVLSAGQEALEFNPDAMLYAIGVSGADMYSIQIKANAKFSKNRLRVFWAFDESFGFINLDSILTFVNRITFTRFLALEHLKYYVPEMHDVAKNQMPYVGTADPESKWTLPQVLEKLHAYHSSIIYGKPLLNLLKELDIR</sequence>
<proteinExistence type="predicted"/>
<gene>
    <name evidence="1" type="ORF">EAH77_15650</name>
</gene>
<reference evidence="1 2" key="1">
    <citation type="journal article" date="2019" name="Environ. Microbiol.">
        <title>Species interactions and distinct microbial communities in high Arctic permafrost affected cryosols are associated with the CH4 and CO2 gas fluxes.</title>
        <authorList>
            <person name="Altshuler I."/>
            <person name="Hamel J."/>
            <person name="Turney S."/>
            <person name="Magnuson E."/>
            <person name="Levesque R."/>
            <person name="Greer C."/>
            <person name="Whyte L.G."/>
        </authorList>
    </citation>
    <scope>NUCLEOTIDE SEQUENCE [LARGE SCALE GENOMIC DNA]</scope>
    <source>
        <strain evidence="1 2">E4</strain>
    </source>
</reference>
<dbReference type="Proteomes" id="UP000317663">
    <property type="component" value="Unassembled WGS sequence"/>
</dbReference>
<dbReference type="AlphaFoldDB" id="A0A502GFE1"/>
<organism evidence="1 2">
    <name type="scientific">Ewingella americana</name>
    <dbReference type="NCBI Taxonomy" id="41202"/>
    <lineage>
        <taxon>Bacteria</taxon>
        <taxon>Pseudomonadati</taxon>
        <taxon>Pseudomonadota</taxon>
        <taxon>Gammaproteobacteria</taxon>
        <taxon>Enterobacterales</taxon>
        <taxon>Yersiniaceae</taxon>
        <taxon>Ewingella</taxon>
    </lineage>
</organism>
<dbReference type="RefSeq" id="WP_140473728.1">
    <property type="nucleotide sequence ID" value="NZ_RCZD01000008.1"/>
</dbReference>
<evidence type="ECO:0000313" key="2">
    <source>
        <dbReference type="Proteomes" id="UP000317663"/>
    </source>
</evidence>
<comment type="caution">
    <text evidence="1">The sequence shown here is derived from an EMBL/GenBank/DDBJ whole genome shotgun (WGS) entry which is preliminary data.</text>
</comment>
<keyword evidence="2" id="KW-1185">Reference proteome</keyword>
<name>A0A502GFE1_9GAMM</name>
<evidence type="ECO:0000313" key="1">
    <source>
        <dbReference type="EMBL" id="TPG60000.1"/>
    </source>
</evidence>